<keyword evidence="6" id="KW-1185">Reference proteome</keyword>
<dbReference type="FunFam" id="3.30.300.30:FF:000007">
    <property type="entry name" value="4-coumarate--CoA ligase 2"/>
    <property type="match status" value="1"/>
</dbReference>
<sequence length="565" mass="61120">MDRILSVSTRTAEGGVVYKSARTRPIPQLDLLTTLFESKHSYAKEDTKLHIDADDPTKAITKSELRTLVKRLASTLRTAYGLGKDGPGRDAVLCIATGHWQLPTVFYAILAAGAIFSSSNPGSTPSELLVQLKQVSATLIFCTEDTLPTATAAGKLFNLPPDRVLTLSSTAPGLTLTPLSTPSTPLAISSNLLSWTRVTDPSTLDTTTICVLFSSGTTGPPKACILSHTNMTAQASLVLDASRETASTTDYMARTIAHLPAAHIAGVQGYFVNSFYAGGSVYWMKRFDFPKFLEYNKKYAATGFFSVPPVYLAIAKSPAVTDHFDSLQYAVTGAAPMGAELQKEVRKKLGKGKAQVCQTWGLSETTGSMTAMPRGPWNDETGSVSMLVSNGEARIVDEEGRDVQPGQEGEIWVRGPQVTRGYWNDEKANREAFTDGWFKTGDVGLFRDGLFYIVDRKKELIKFKGNQVAPAELEALLISHPLIFDAAVIGVAGEETEVPRAYIVADPKAITAEQVAAWVAGRVGNHKKLRGGVFFLPAIPKSPSGKILRKDLRALAKKQEKESKL</sequence>
<evidence type="ECO:0000313" key="6">
    <source>
        <dbReference type="Proteomes" id="UP001175000"/>
    </source>
</evidence>
<evidence type="ECO:0000259" key="3">
    <source>
        <dbReference type="Pfam" id="PF00501"/>
    </source>
</evidence>
<comment type="similarity">
    <text evidence="1">Belongs to the ATP-dependent AMP-binding enzyme family.</text>
</comment>
<dbReference type="EMBL" id="JAULSU010000004">
    <property type="protein sequence ID" value="KAK0620532.1"/>
    <property type="molecule type" value="Genomic_DNA"/>
</dbReference>
<feature type="domain" description="AMP-binding enzyme C-terminal" evidence="4">
    <location>
        <begin position="472"/>
        <end position="546"/>
    </location>
</feature>
<dbReference type="Proteomes" id="UP001175000">
    <property type="component" value="Unassembled WGS sequence"/>
</dbReference>
<feature type="domain" description="AMP-dependent synthetase/ligase" evidence="3">
    <location>
        <begin position="52"/>
        <end position="423"/>
    </location>
</feature>
<evidence type="ECO:0000256" key="2">
    <source>
        <dbReference type="ARBA" id="ARBA00022598"/>
    </source>
</evidence>
<dbReference type="Pfam" id="PF00501">
    <property type="entry name" value="AMP-binding"/>
    <property type="match status" value="1"/>
</dbReference>
<dbReference type="InterPro" id="IPR045851">
    <property type="entry name" value="AMP-bd_C_sf"/>
</dbReference>
<accession>A0AA39WS85</accession>
<organism evidence="5 6">
    <name type="scientific">Immersiella caudata</name>
    <dbReference type="NCBI Taxonomy" id="314043"/>
    <lineage>
        <taxon>Eukaryota</taxon>
        <taxon>Fungi</taxon>
        <taxon>Dikarya</taxon>
        <taxon>Ascomycota</taxon>
        <taxon>Pezizomycotina</taxon>
        <taxon>Sordariomycetes</taxon>
        <taxon>Sordariomycetidae</taxon>
        <taxon>Sordariales</taxon>
        <taxon>Lasiosphaeriaceae</taxon>
        <taxon>Immersiella</taxon>
    </lineage>
</organism>
<evidence type="ECO:0000259" key="4">
    <source>
        <dbReference type="Pfam" id="PF13193"/>
    </source>
</evidence>
<dbReference type="AlphaFoldDB" id="A0AA39WS85"/>
<dbReference type="InterPro" id="IPR025110">
    <property type="entry name" value="AMP-bd_C"/>
</dbReference>
<evidence type="ECO:0000313" key="5">
    <source>
        <dbReference type="EMBL" id="KAK0620532.1"/>
    </source>
</evidence>
<dbReference type="Gene3D" id="3.40.50.12780">
    <property type="entry name" value="N-terminal domain of ligase-like"/>
    <property type="match status" value="1"/>
</dbReference>
<gene>
    <name evidence="5" type="ORF">B0T14DRAFT_457602</name>
</gene>
<proteinExistence type="inferred from homology"/>
<name>A0AA39WS85_9PEZI</name>
<dbReference type="Gene3D" id="3.30.300.30">
    <property type="match status" value="1"/>
</dbReference>
<dbReference type="InterPro" id="IPR042099">
    <property type="entry name" value="ANL_N_sf"/>
</dbReference>
<dbReference type="PANTHER" id="PTHR24096:SF149">
    <property type="entry name" value="AMP-BINDING DOMAIN-CONTAINING PROTEIN-RELATED"/>
    <property type="match status" value="1"/>
</dbReference>
<dbReference type="GO" id="GO:0019748">
    <property type="term" value="P:secondary metabolic process"/>
    <property type="evidence" value="ECO:0007669"/>
    <property type="project" value="TreeGrafter"/>
</dbReference>
<keyword evidence="2" id="KW-0436">Ligase</keyword>
<reference evidence="5" key="1">
    <citation type="submission" date="2023-06" db="EMBL/GenBank/DDBJ databases">
        <title>Genome-scale phylogeny and comparative genomics of the fungal order Sordariales.</title>
        <authorList>
            <consortium name="Lawrence Berkeley National Laboratory"/>
            <person name="Hensen N."/>
            <person name="Bonometti L."/>
            <person name="Westerberg I."/>
            <person name="Brannstrom I.O."/>
            <person name="Guillou S."/>
            <person name="Cros-Aarteil S."/>
            <person name="Calhoun S."/>
            <person name="Haridas S."/>
            <person name="Kuo A."/>
            <person name="Mondo S."/>
            <person name="Pangilinan J."/>
            <person name="Riley R."/>
            <person name="Labutti K."/>
            <person name="Andreopoulos B."/>
            <person name="Lipzen A."/>
            <person name="Chen C."/>
            <person name="Yanf M."/>
            <person name="Daum C."/>
            <person name="Ng V."/>
            <person name="Clum A."/>
            <person name="Steindorff A."/>
            <person name="Ohm R."/>
            <person name="Martin F."/>
            <person name="Silar P."/>
            <person name="Natvig D."/>
            <person name="Lalanne C."/>
            <person name="Gautier V."/>
            <person name="Ament-Velasquez S.L."/>
            <person name="Kruys A."/>
            <person name="Hutchinson M.I."/>
            <person name="Powell A.J."/>
            <person name="Barry K."/>
            <person name="Miller A.N."/>
            <person name="Grigoriev I.V."/>
            <person name="Debuchy R."/>
            <person name="Gladieux P."/>
            <person name="Thoren M.H."/>
            <person name="Johannesson H."/>
        </authorList>
    </citation>
    <scope>NUCLEOTIDE SEQUENCE</scope>
    <source>
        <strain evidence="5">CBS 606.72</strain>
    </source>
</reference>
<dbReference type="CDD" id="cd05911">
    <property type="entry name" value="Firefly_Luc_like"/>
    <property type="match status" value="1"/>
</dbReference>
<comment type="caution">
    <text evidence="5">The sequence shown here is derived from an EMBL/GenBank/DDBJ whole genome shotgun (WGS) entry which is preliminary data.</text>
</comment>
<dbReference type="SUPFAM" id="SSF56801">
    <property type="entry name" value="Acetyl-CoA synthetase-like"/>
    <property type="match status" value="1"/>
</dbReference>
<dbReference type="PROSITE" id="PS00455">
    <property type="entry name" value="AMP_BINDING"/>
    <property type="match status" value="1"/>
</dbReference>
<protein>
    <submittedName>
        <fullName evidence="5">Uncharacterized protein</fullName>
    </submittedName>
</protein>
<dbReference type="InterPro" id="IPR020845">
    <property type="entry name" value="AMP-binding_CS"/>
</dbReference>
<dbReference type="InterPro" id="IPR000873">
    <property type="entry name" value="AMP-dep_synth/lig_dom"/>
</dbReference>
<evidence type="ECO:0000256" key="1">
    <source>
        <dbReference type="ARBA" id="ARBA00006432"/>
    </source>
</evidence>
<dbReference type="GO" id="GO:0016405">
    <property type="term" value="F:CoA-ligase activity"/>
    <property type="evidence" value="ECO:0007669"/>
    <property type="project" value="TreeGrafter"/>
</dbReference>
<dbReference type="PANTHER" id="PTHR24096">
    <property type="entry name" value="LONG-CHAIN-FATTY-ACID--COA LIGASE"/>
    <property type="match status" value="1"/>
</dbReference>
<dbReference type="Pfam" id="PF13193">
    <property type="entry name" value="AMP-binding_C"/>
    <property type="match status" value="1"/>
</dbReference>